<proteinExistence type="inferred from homology"/>
<keyword evidence="5" id="KW-0677">Repeat</keyword>
<evidence type="ECO:0000256" key="2">
    <source>
        <dbReference type="ARBA" id="ARBA00006375"/>
    </source>
</evidence>
<evidence type="ECO:0000256" key="11">
    <source>
        <dbReference type="RuleBase" id="RU000488"/>
    </source>
</evidence>
<dbReference type="Proteomes" id="UP000663860">
    <property type="component" value="Unassembled WGS sequence"/>
</dbReference>
<sequence>MNSRRQQISSKFKQRSPEYIAGFLSSATNILLTYPVNKLIFRQQIYRLKTVDAFQQLKDEGFLVLYRGMTLPLLQKTFSLSIMFGANAHYLHILQSFSKKDHWYHQPIASALAGTTEAILTPLERAQVLLQTPKYNTVIRNGSHAFMLMYKHYGIIEYYRGVTLILIRNSVSNVIFFACRKPVKDLLPEASTDLQHSIYDFLSGGLLGALLSTFTYPINVLKNIQQSELGGRHDRPLNIFRSVYEQRGNSLKEFYIGAKWNFIRSLVSWGIINSTYEYYLTTLQNVMYYDN</sequence>
<keyword evidence="8" id="KW-0496">Mitochondrion</keyword>
<dbReference type="InterPro" id="IPR052465">
    <property type="entry name" value="Mito_NAD+_Carrier"/>
</dbReference>
<evidence type="ECO:0000256" key="4">
    <source>
        <dbReference type="ARBA" id="ARBA00022692"/>
    </source>
</evidence>
<evidence type="ECO:0000256" key="3">
    <source>
        <dbReference type="ARBA" id="ARBA00022448"/>
    </source>
</evidence>
<keyword evidence="9 10" id="KW-0472">Membrane</keyword>
<evidence type="ECO:0008006" key="14">
    <source>
        <dbReference type="Google" id="ProtNLM"/>
    </source>
</evidence>
<dbReference type="InterPro" id="IPR018108">
    <property type="entry name" value="MCP_transmembrane"/>
</dbReference>
<gene>
    <name evidence="12" type="ORF">IZO911_LOCUS7336</name>
</gene>
<name>A0A813TEI9_9BILA</name>
<dbReference type="EMBL" id="CAJNOE010000047">
    <property type="protein sequence ID" value="CAF0808646.1"/>
    <property type="molecule type" value="Genomic_DNA"/>
</dbReference>
<dbReference type="Pfam" id="PF00153">
    <property type="entry name" value="Mito_carr"/>
    <property type="match status" value="3"/>
</dbReference>
<feature type="repeat" description="Solcar" evidence="10">
    <location>
        <begin position="13"/>
        <end position="93"/>
    </location>
</feature>
<evidence type="ECO:0000313" key="13">
    <source>
        <dbReference type="Proteomes" id="UP000663860"/>
    </source>
</evidence>
<comment type="caution">
    <text evidence="12">The sequence shown here is derived from an EMBL/GenBank/DDBJ whole genome shotgun (WGS) entry which is preliminary data.</text>
</comment>
<protein>
    <recommendedName>
        <fullName evidence="14">Solute carrier family 25 member 51</fullName>
    </recommendedName>
</protein>
<keyword evidence="7" id="KW-1133">Transmembrane helix</keyword>
<dbReference type="GO" id="GO:0051724">
    <property type="term" value="F:NAD transmembrane transporter activity"/>
    <property type="evidence" value="ECO:0007669"/>
    <property type="project" value="TreeGrafter"/>
</dbReference>
<dbReference type="PANTHER" id="PTHR46131">
    <property type="entry name" value="SD08549P"/>
    <property type="match status" value="1"/>
</dbReference>
<dbReference type="Gene3D" id="1.50.40.10">
    <property type="entry name" value="Mitochondrial carrier domain"/>
    <property type="match status" value="1"/>
</dbReference>
<evidence type="ECO:0000256" key="8">
    <source>
        <dbReference type="ARBA" id="ARBA00023128"/>
    </source>
</evidence>
<dbReference type="SUPFAM" id="SSF103506">
    <property type="entry name" value="Mitochondrial carrier"/>
    <property type="match status" value="1"/>
</dbReference>
<accession>A0A813TEI9</accession>
<feature type="repeat" description="Solcar" evidence="10">
    <location>
        <begin position="101"/>
        <end position="186"/>
    </location>
</feature>
<keyword evidence="4 10" id="KW-0812">Transmembrane</keyword>
<comment type="similarity">
    <text evidence="2 11">Belongs to the mitochondrial carrier (TC 2.A.29) family.</text>
</comment>
<dbReference type="PANTHER" id="PTHR46131:SF1">
    <property type="entry name" value="SD08549P"/>
    <property type="match status" value="1"/>
</dbReference>
<keyword evidence="3 11" id="KW-0813">Transport</keyword>
<evidence type="ECO:0000256" key="6">
    <source>
        <dbReference type="ARBA" id="ARBA00022792"/>
    </source>
</evidence>
<evidence type="ECO:0000256" key="10">
    <source>
        <dbReference type="PROSITE-ProRule" id="PRU00282"/>
    </source>
</evidence>
<keyword evidence="6" id="KW-0999">Mitochondrion inner membrane</keyword>
<dbReference type="InterPro" id="IPR023395">
    <property type="entry name" value="MCP_dom_sf"/>
</dbReference>
<reference evidence="12" key="1">
    <citation type="submission" date="2021-02" db="EMBL/GenBank/DDBJ databases">
        <authorList>
            <person name="Nowell W R."/>
        </authorList>
    </citation>
    <scope>NUCLEOTIDE SEQUENCE</scope>
</reference>
<evidence type="ECO:0000256" key="9">
    <source>
        <dbReference type="ARBA" id="ARBA00023136"/>
    </source>
</evidence>
<dbReference type="AlphaFoldDB" id="A0A813TEI9"/>
<evidence type="ECO:0000313" key="12">
    <source>
        <dbReference type="EMBL" id="CAF0808646.1"/>
    </source>
</evidence>
<comment type="subcellular location">
    <subcellularLocation>
        <location evidence="1">Mitochondrion inner membrane</location>
        <topology evidence="1">Multi-pass membrane protein</topology>
    </subcellularLocation>
</comment>
<evidence type="ECO:0000256" key="5">
    <source>
        <dbReference type="ARBA" id="ARBA00022737"/>
    </source>
</evidence>
<evidence type="ECO:0000256" key="7">
    <source>
        <dbReference type="ARBA" id="ARBA00022989"/>
    </source>
</evidence>
<dbReference type="GO" id="GO:0005743">
    <property type="term" value="C:mitochondrial inner membrane"/>
    <property type="evidence" value="ECO:0007669"/>
    <property type="project" value="UniProtKB-SubCell"/>
</dbReference>
<organism evidence="12 13">
    <name type="scientific">Adineta steineri</name>
    <dbReference type="NCBI Taxonomy" id="433720"/>
    <lineage>
        <taxon>Eukaryota</taxon>
        <taxon>Metazoa</taxon>
        <taxon>Spiralia</taxon>
        <taxon>Gnathifera</taxon>
        <taxon>Rotifera</taxon>
        <taxon>Eurotatoria</taxon>
        <taxon>Bdelloidea</taxon>
        <taxon>Adinetida</taxon>
        <taxon>Adinetidae</taxon>
        <taxon>Adineta</taxon>
    </lineage>
</organism>
<evidence type="ECO:0000256" key="1">
    <source>
        <dbReference type="ARBA" id="ARBA00004448"/>
    </source>
</evidence>
<dbReference type="PROSITE" id="PS50920">
    <property type="entry name" value="SOLCAR"/>
    <property type="match status" value="2"/>
</dbReference>